<feature type="domain" description="GAE" evidence="12">
    <location>
        <begin position="756"/>
        <end position="873"/>
    </location>
</feature>
<dbReference type="InterPro" id="IPR011989">
    <property type="entry name" value="ARM-like"/>
</dbReference>
<dbReference type="InterPro" id="IPR016024">
    <property type="entry name" value="ARM-type_fold"/>
</dbReference>
<evidence type="ECO:0000256" key="11">
    <source>
        <dbReference type="SAM" id="MobiDB-lite"/>
    </source>
</evidence>
<dbReference type="SMART" id="SM00809">
    <property type="entry name" value="Alpha_adaptinC2"/>
    <property type="match status" value="1"/>
</dbReference>
<evidence type="ECO:0000313" key="14">
    <source>
        <dbReference type="Proteomes" id="UP001630127"/>
    </source>
</evidence>
<keyword evidence="5 10" id="KW-0653">Protein transport</keyword>
<evidence type="ECO:0000256" key="8">
    <source>
        <dbReference type="ARBA" id="ARBA00023329"/>
    </source>
</evidence>
<dbReference type="Gene3D" id="2.60.40.1230">
    <property type="match status" value="1"/>
</dbReference>
<comment type="similarity">
    <text evidence="3 10">Belongs to the adaptor complexes large subunit family.</text>
</comment>
<keyword evidence="6 10" id="KW-0333">Golgi apparatus</keyword>
<dbReference type="Gene3D" id="1.25.10.10">
    <property type="entry name" value="Leucine-rich Repeat Variant"/>
    <property type="match status" value="1"/>
</dbReference>
<sequence length="876" mass="96384">MNPFSSGTRLRDMIRAIRACKTAAEERAVVRKECAAIRTAISENDQDYRHRNLAKLMFIHMLGYPTHFGQMECLKSIASPGFPDKRIGYLGLMLLLDERQEVLMLVTNSIKQDLNHTNQYIVGLALCALGNICSAEMARDLAPEVERLLQFRDPNIRKKAALCTIRIIRKVPDLAENFINPAASLLKEKHHGVLLTGVQLCMDLCKVSAEALEYFRKKCTEGLVKVLKDLVNSPYAPEYDISGIADPFLHIRLLKFLRVLGQEDVDASDCMNDILAQVATKTESNKNAGNAILYECVATIMSIEDNGGLRVLAINILGRFLSNRDNNIRYVALNMLMRAVTVDSQAVQRHRATILERVKDSDPSIRKRALELVYLLVNESNVKPLTKELIEYLEVSEPEFRGDLTAKICSIVEKFSPEKIWYIDQMLKVLSEAGNHVRDEVWHALIVVITNASNLHGYTVRSLYRVVQKASDQEILVRVAVWCIGEYGDLLVNNTGVLEIEEPLTVTASDAVDVVETAIKRHSSDLTSRAMCLVALLKLSSRFPSCSQRINHIFIQYKGSLVLELQQRALEFSSIVDKHQNIRSALVERMPVLDEATYSGRRAGSVPAVVSTSQGSPLNLPNGVAIPTSVPLVDLLDLTSDDVPVPSSSGGEFLQDLLGVDLSPASLQSGLNQAQISGTDVLLDLLSIGTPPAQSSSSIHDMLSSSQENNSSINVLEQLSSPSASSAVSTPPGSSSMMDLLDGFAPNPSKPENNGPAYPSIVAFESSSLKVTFNFSKQPGNPQTTVIEANFLNKTSNAYTDFIFQAAVPKFLQLHLDPASSNTLPASGNGPISQNLRITNSQHGKKSLVMRIRIGYKMNGKDSLEEGQVNNFPRDL</sequence>
<evidence type="ECO:0000256" key="6">
    <source>
        <dbReference type="ARBA" id="ARBA00023034"/>
    </source>
</evidence>
<dbReference type="Pfam" id="PF02883">
    <property type="entry name" value="Alpha_adaptinC2"/>
    <property type="match status" value="1"/>
</dbReference>
<dbReference type="InterPro" id="IPR017107">
    <property type="entry name" value="AP1_complex_gsu"/>
</dbReference>
<gene>
    <name evidence="13" type="ORF">ACH5RR_035665</name>
</gene>
<keyword evidence="4 10" id="KW-0813">Transport</keyword>
<evidence type="ECO:0000256" key="7">
    <source>
        <dbReference type="ARBA" id="ARBA00023136"/>
    </source>
</evidence>
<keyword evidence="7 10" id="KW-0472">Membrane</keyword>
<dbReference type="InterPro" id="IPR013041">
    <property type="entry name" value="Clathrin_app_Ig-like_sf"/>
</dbReference>
<comment type="function">
    <text evidence="9">Subunit of clathrin-associated adaptor protein complex 1 that plays a role in protein sorting at the trans-Golgi network and early endosomes (TGN/EE). The AP complexes mediate both the recruitment of clathrin to membranes and the recognition of sorting signals within the cytosolic tails of transmembrane cargo molecules.</text>
</comment>
<dbReference type="GO" id="GO:0030665">
    <property type="term" value="C:clathrin-coated vesicle membrane"/>
    <property type="evidence" value="ECO:0007669"/>
    <property type="project" value="UniProtKB-SubCell"/>
</dbReference>
<dbReference type="SUPFAM" id="SSF48371">
    <property type="entry name" value="ARM repeat"/>
    <property type="match status" value="1"/>
</dbReference>
<evidence type="ECO:0000259" key="12">
    <source>
        <dbReference type="PROSITE" id="PS50180"/>
    </source>
</evidence>
<name>A0ABD2Y0W6_9GENT</name>
<evidence type="ECO:0000256" key="9">
    <source>
        <dbReference type="ARBA" id="ARBA00053634"/>
    </source>
</evidence>
<evidence type="ECO:0000256" key="3">
    <source>
        <dbReference type="ARBA" id="ARBA00006613"/>
    </source>
</evidence>
<protein>
    <recommendedName>
        <fullName evidence="10">AP-1 complex subunit gamma</fullName>
    </recommendedName>
</protein>
<reference evidence="13 14" key="1">
    <citation type="submission" date="2024-11" db="EMBL/GenBank/DDBJ databases">
        <title>A near-complete genome assembly of Cinchona calisaya.</title>
        <authorList>
            <person name="Lian D.C."/>
            <person name="Zhao X.W."/>
            <person name="Wei L."/>
        </authorList>
    </citation>
    <scope>NUCLEOTIDE SEQUENCE [LARGE SCALE GENOMIC DNA]</scope>
    <source>
        <tissue evidence="13">Nenye</tissue>
    </source>
</reference>
<dbReference type="AlphaFoldDB" id="A0ABD2Y0W6"/>
<evidence type="ECO:0000256" key="1">
    <source>
        <dbReference type="ARBA" id="ARBA00004145"/>
    </source>
</evidence>
<dbReference type="PANTHER" id="PTHR22780">
    <property type="entry name" value="ADAPTIN, ALPHA/GAMMA/EPSILON"/>
    <property type="match status" value="1"/>
</dbReference>
<dbReference type="InterPro" id="IPR008153">
    <property type="entry name" value="GAE_dom"/>
</dbReference>
<dbReference type="GO" id="GO:0006886">
    <property type="term" value="P:intracellular protein transport"/>
    <property type="evidence" value="ECO:0007669"/>
    <property type="project" value="UniProtKB-UniRule"/>
</dbReference>
<accession>A0ABD2Y0W6</accession>
<dbReference type="PROSITE" id="PS50180">
    <property type="entry name" value="GAE"/>
    <property type="match status" value="1"/>
</dbReference>
<dbReference type="Proteomes" id="UP001630127">
    <property type="component" value="Unassembled WGS sequence"/>
</dbReference>
<evidence type="ECO:0000256" key="4">
    <source>
        <dbReference type="ARBA" id="ARBA00022448"/>
    </source>
</evidence>
<evidence type="ECO:0000256" key="10">
    <source>
        <dbReference type="PIRNR" id="PIRNR037094"/>
    </source>
</evidence>
<comment type="caution">
    <text evidence="13">The sequence shown here is derived from an EMBL/GenBank/DDBJ whole genome shotgun (WGS) entry which is preliminary data.</text>
</comment>
<organism evidence="13 14">
    <name type="scientific">Cinchona calisaya</name>
    <dbReference type="NCBI Taxonomy" id="153742"/>
    <lineage>
        <taxon>Eukaryota</taxon>
        <taxon>Viridiplantae</taxon>
        <taxon>Streptophyta</taxon>
        <taxon>Embryophyta</taxon>
        <taxon>Tracheophyta</taxon>
        <taxon>Spermatophyta</taxon>
        <taxon>Magnoliopsida</taxon>
        <taxon>eudicotyledons</taxon>
        <taxon>Gunneridae</taxon>
        <taxon>Pentapetalae</taxon>
        <taxon>asterids</taxon>
        <taxon>lamiids</taxon>
        <taxon>Gentianales</taxon>
        <taxon>Rubiaceae</taxon>
        <taxon>Cinchonoideae</taxon>
        <taxon>Cinchoneae</taxon>
        <taxon>Cinchona</taxon>
    </lineage>
</organism>
<dbReference type="EMBL" id="JBJUIK010000015">
    <property type="protein sequence ID" value="KAL3501216.1"/>
    <property type="molecule type" value="Genomic_DNA"/>
</dbReference>
<proteinExistence type="inferred from homology"/>
<dbReference type="FunFam" id="1.25.10.10:FF:000030">
    <property type="entry name" value="AP-1 complex subunit gamma"/>
    <property type="match status" value="1"/>
</dbReference>
<evidence type="ECO:0000313" key="13">
    <source>
        <dbReference type="EMBL" id="KAL3501216.1"/>
    </source>
</evidence>
<dbReference type="InterPro" id="IPR050840">
    <property type="entry name" value="Adaptor_Complx_Large_Subunit"/>
</dbReference>
<evidence type="ECO:0000256" key="5">
    <source>
        <dbReference type="ARBA" id="ARBA00022927"/>
    </source>
</evidence>
<keyword evidence="14" id="KW-1185">Reference proteome</keyword>
<dbReference type="Pfam" id="PF01602">
    <property type="entry name" value="Adaptin_N"/>
    <property type="match status" value="1"/>
</dbReference>
<feature type="compositionally biased region" description="Low complexity" evidence="11">
    <location>
        <begin position="720"/>
        <end position="736"/>
    </location>
</feature>
<dbReference type="InterPro" id="IPR008152">
    <property type="entry name" value="Clathrin_a/b/g-adaptin_app_Ig"/>
</dbReference>
<keyword evidence="8 10" id="KW-0968">Cytoplasmic vesicle</keyword>
<dbReference type="InterPro" id="IPR002553">
    <property type="entry name" value="Clathrin/coatomer_adapt-like_N"/>
</dbReference>
<dbReference type="GO" id="GO:0005794">
    <property type="term" value="C:Golgi apparatus"/>
    <property type="evidence" value="ECO:0007669"/>
    <property type="project" value="UniProtKB-SubCell"/>
</dbReference>
<evidence type="ECO:0000256" key="2">
    <source>
        <dbReference type="ARBA" id="ARBA00004555"/>
    </source>
</evidence>
<comment type="subcellular location">
    <subcellularLocation>
        <location evidence="1">Cytoplasmic vesicle</location>
        <location evidence="1">Clathrin-coated vesicle membrane</location>
        <topology evidence="1">Peripheral membrane protein</topology>
        <orientation evidence="1">Cytoplasmic side</orientation>
    </subcellularLocation>
    <subcellularLocation>
        <location evidence="2">Golgi apparatus</location>
    </subcellularLocation>
</comment>
<dbReference type="FunFam" id="2.60.40.1230:FF:000008">
    <property type="entry name" value="AP-1 complex subunit gamma"/>
    <property type="match status" value="1"/>
</dbReference>
<dbReference type="PIRSF" id="PIRSF037094">
    <property type="entry name" value="AP1_complex_gamma"/>
    <property type="match status" value="1"/>
</dbReference>
<dbReference type="SUPFAM" id="SSF49348">
    <property type="entry name" value="Clathrin adaptor appendage domain"/>
    <property type="match status" value="1"/>
</dbReference>
<feature type="region of interest" description="Disordered" evidence="11">
    <location>
        <begin position="720"/>
        <end position="758"/>
    </location>
</feature>